<dbReference type="Proteomes" id="UP000070422">
    <property type="component" value="Unassembled WGS sequence"/>
</dbReference>
<dbReference type="RefSeq" id="WP_060937372.1">
    <property type="nucleotide sequence ID" value="NZ_KQ959338.1"/>
</dbReference>
<evidence type="ECO:0000259" key="1">
    <source>
        <dbReference type="Pfam" id="PF13274"/>
    </source>
</evidence>
<dbReference type="AlphaFoldDB" id="A0A133XQA7"/>
<dbReference type="PATRIC" id="fig|87541.4.peg.1741"/>
<dbReference type="OrthoDB" id="9799173at2"/>
<gene>
    <name evidence="2" type="ORF">HMPREF3187_01761</name>
</gene>
<reference evidence="2 3" key="1">
    <citation type="submission" date="2016-01" db="EMBL/GenBank/DDBJ databases">
        <authorList>
            <person name="Oliw E.H."/>
        </authorList>
    </citation>
    <scope>NUCLEOTIDE SEQUENCE [LARGE SCALE GENOMIC DNA]</scope>
    <source>
        <strain evidence="2 3">KA00635</strain>
    </source>
</reference>
<evidence type="ECO:0000313" key="3">
    <source>
        <dbReference type="Proteomes" id="UP000070422"/>
    </source>
</evidence>
<name>A0A133XQA7_9LACT</name>
<accession>A0A133XQA7</accession>
<sequence>METYSVLDVTDWFLSKESMTPKKLQKLSYYFEAWGNALYHTSLINDTHFEAWVHGPVSPELYSKYREYERTLVPEKEANNSKFNKDALELLESVWVTYGDRSANELEALTHEEEPWRAAREGLDDEEPSNNVIDPEIMKRYYESIYIGD</sequence>
<evidence type="ECO:0000313" key="2">
    <source>
        <dbReference type="EMBL" id="KXB33118.1"/>
    </source>
</evidence>
<dbReference type="Pfam" id="PF13274">
    <property type="entry name" value="SocA_Panacea"/>
    <property type="match status" value="1"/>
</dbReference>
<comment type="caution">
    <text evidence="2">The sequence shown here is derived from an EMBL/GenBank/DDBJ whole genome shotgun (WGS) entry which is preliminary data.</text>
</comment>
<protein>
    <recommendedName>
        <fullName evidence="1">Antitoxin SocA-like Panacea domain-containing protein</fullName>
    </recommendedName>
</protein>
<proteinExistence type="predicted"/>
<dbReference type="EMBL" id="LSCQ01000103">
    <property type="protein sequence ID" value="KXB33118.1"/>
    <property type="molecule type" value="Genomic_DNA"/>
</dbReference>
<dbReference type="InterPro" id="IPR025272">
    <property type="entry name" value="SocA_Panacea"/>
</dbReference>
<organism evidence="2 3">
    <name type="scientific">Aerococcus christensenii</name>
    <dbReference type="NCBI Taxonomy" id="87541"/>
    <lineage>
        <taxon>Bacteria</taxon>
        <taxon>Bacillati</taxon>
        <taxon>Bacillota</taxon>
        <taxon>Bacilli</taxon>
        <taxon>Lactobacillales</taxon>
        <taxon>Aerococcaceae</taxon>
        <taxon>Aerococcus</taxon>
    </lineage>
</organism>
<feature type="domain" description="Antitoxin SocA-like Panacea" evidence="1">
    <location>
        <begin position="24"/>
        <end position="116"/>
    </location>
</feature>